<dbReference type="Gene3D" id="1.10.150.170">
    <property type="entry name" value="Putative methyltransferase TM0872, insert domain"/>
    <property type="match status" value="1"/>
</dbReference>
<keyword evidence="3" id="KW-0597">Phosphoprotein</keyword>
<comment type="function">
    <text evidence="10">N4-methylcytidine (m4C) methyltransferase responsible for the methylation of position C839 in mitochondrial 12S rRNA. Involved in the stabilization of 12S rRNA folding, therefore facilitating the assembly of the mitochondrial small ribosomal subunits.</text>
</comment>
<evidence type="ECO:0000313" key="15">
    <source>
        <dbReference type="Proteomes" id="UP000075920"/>
    </source>
</evidence>
<comment type="similarity">
    <text evidence="2">Belongs to the methyltransferase superfamily. RsmH family.</text>
</comment>
<dbReference type="STRING" id="112268.A0A182VRC2"/>
<evidence type="ECO:0000256" key="1">
    <source>
        <dbReference type="ARBA" id="ARBA00004305"/>
    </source>
</evidence>
<evidence type="ECO:0000256" key="13">
    <source>
        <dbReference type="ARBA" id="ARBA00081509"/>
    </source>
</evidence>
<dbReference type="EnsemblMetazoa" id="AMIN000608-RA">
    <property type="protein sequence ID" value="AMIN000608-PA"/>
    <property type="gene ID" value="AMIN000608"/>
</dbReference>
<dbReference type="GO" id="GO:0071424">
    <property type="term" value="F:rRNA (cytosine-N4-)-methyltransferase activity"/>
    <property type="evidence" value="ECO:0007669"/>
    <property type="project" value="TreeGrafter"/>
</dbReference>
<accession>A0A182VRC2</accession>
<protein>
    <recommendedName>
        <fullName evidence="11">12S rRNA N(4)-cytidine methyltransferase METTL15</fullName>
    </recommendedName>
    <alternativeName>
        <fullName evidence="12">Methyltransferase 5 domain-containing protein 1</fullName>
    </alternativeName>
    <alternativeName>
        <fullName evidence="13">Methyltransferase-like protein 15</fullName>
    </alternativeName>
</protein>
<evidence type="ECO:0000256" key="2">
    <source>
        <dbReference type="ARBA" id="ARBA00010396"/>
    </source>
</evidence>
<dbReference type="PIRSF" id="PIRSF004486">
    <property type="entry name" value="MraW"/>
    <property type="match status" value="1"/>
</dbReference>
<dbReference type="VEuPathDB" id="VectorBase:AMIN000608"/>
<keyword evidence="7" id="KW-0809">Transit peptide</keyword>
<dbReference type="AlphaFoldDB" id="A0A182VRC2"/>
<keyword evidence="15" id="KW-1185">Reference proteome</keyword>
<evidence type="ECO:0000256" key="9">
    <source>
        <dbReference type="ARBA" id="ARBA00052418"/>
    </source>
</evidence>
<evidence type="ECO:0000256" key="8">
    <source>
        <dbReference type="ARBA" id="ARBA00023128"/>
    </source>
</evidence>
<dbReference type="SUPFAM" id="SSF53335">
    <property type="entry name" value="S-adenosyl-L-methionine-dependent methyltransferases"/>
    <property type="match status" value="1"/>
</dbReference>
<dbReference type="GO" id="GO:0005759">
    <property type="term" value="C:mitochondrial matrix"/>
    <property type="evidence" value="ECO:0007669"/>
    <property type="project" value="UniProtKB-SubCell"/>
</dbReference>
<comment type="subcellular location">
    <subcellularLocation>
        <location evidence="1">Mitochondrion matrix</location>
    </subcellularLocation>
</comment>
<dbReference type="Pfam" id="PF01795">
    <property type="entry name" value="Methyltransf_5"/>
    <property type="match status" value="1"/>
</dbReference>
<evidence type="ECO:0000256" key="5">
    <source>
        <dbReference type="ARBA" id="ARBA00022679"/>
    </source>
</evidence>
<reference evidence="14" key="2">
    <citation type="submission" date="2020-05" db="UniProtKB">
        <authorList>
            <consortium name="EnsemblMetazoa"/>
        </authorList>
    </citation>
    <scope>IDENTIFICATION</scope>
    <source>
        <strain evidence="14">MINIMUS1</strain>
    </source>
</reference>
<dbReference type="Proteomes" id="UP000075920">
    <property type="component" value="Unassembled WGS sequence"/>
</dbReference>
<organism evidence="14 15">
    <name type="scientific">Anopheles minimus</name>
    <dbReference type="NCBI Taxonomy" id="112268"/>
    <lineage>
        <taxon>Eukaryota</taxon>
        <taxon>Metazoa</taxon>
        <taxon>Ecdysozoa</taxon>
        <taxon>Arthropoda</taxon>
        <taxon>Hexapoda</taxon>
        <taxon>Insecta</taxon>
        <taxon>Pterygota</taxon>
        <taxon>Neoptera</taxon>
        <taxon>Endopterygota</taxon>
        <taxon>Diptera</taxon>
        <taxon>Nematocera</taxon>
        <taxon>Culicoidea</taxon>
        <taxon>Culicidae</taxon>
        <taxon>Anophelinae</taxon>
        <taxon>Anopheles</taxon>
    </lineage>
</organism>
<dbReference type="NCBIfam" id="TIGR00006">
    <property type="entry name" value="16S rRNA (cytosine(1402)-N(4))-methyltransferase RsmH"/>
    <property type="match status" value="1"/>
</dbReference>
<name>A0A182VRC2_9DIPT</name>
<dbReference type="InterPro" id="IPR023397">
    <property type="entry name" value="SAM-dep_MeTrfase_MraW_recog"/>
</dbReference>
<dbReference type="FunFam" id="1.10.150.170:FF:000002">
    <property type="entry name" value="Probable methyltransferase-like protein 15"/>
    <property type="match status" value="1"/>
</dbReference>
<dbReference type="Gene3D" id="3.40.50.150">
    <property type="entry name" value="Vaccinia Virus protein VP39"/>
    <property type="match status" value="1"/>
</dbReference>
<keyword evidence="8" id="KW-0496">Mitochondrion</keyword>
<evidence type="ECO:0000313" key="14">
    <source>
        <dbReference type="EnsemblMetazoa" id="AMIN000608-PA"/>
    </source>
</evidence>
<evidence type="ECO:0000256" key="6">
    <source>
        <dbReference type="ARBA" id="ARBA00022691"/>
    </source>
</evidence>
<dbReference type="InterPro" id="IPR029063">
    <property type="entry name" value="SAM-dependent_MTases_sf"/>
</dbReference>
<dbReference type="SUPFAM" id="SSF81799">
    <property type="entry name" value="Putative methyltransferase TM0872, insert domain"/>
    <property type="match status" value="1"/>
</dbReference>
<reference evidence="15" key="1">
    <citation type="submission" date="2013-03" db="EMBL/GenBank/DDBJ databases">
        <title>The Genome Sequence of Anopheles minimus MINIMUS1.</title>
        <authorList>
            <consortium name="The Broad Institute Genomics Platform"/>
            <person name="Neafsey D.E."/>
            <person name="Walton C."/>
            <person name="Walker B."/>
            <person name="Young S.K."/>
            <person name="Zeng Q."/>
            <person name="Gargeya S."/>
            <person name="Fitzgerald M."/>
            <person name="Haas B."/>
            <person name="Abouelleil A."/>
            <person name="Allen A.W."/>
            <person name="Alvarado L."/>
            <person name="Arachchi H.M."/>
            <person name="Berlin A.M."/>
            <person name="Chapman S.B."/>
            <person name="Gainer-Dewar J."/>
            <person name="Goldberg J."/>
            <person name="Griggs A."/>
            <person name="Gujja S."/>
            <person name="Hansen M."/>
            <person name="Howarth C."/>
            <person name="Imamovic A."/>
            <person name="Ireland A."/>
            <person name="Larimer J."/>
            <person name="McCowan C."/>
            <person name="Murphy C."/>
            <person name="Pearson M."/>
            <person name="Poon T.W."/>
            <person name="Priest M."/>
            <person name="Roberts A."/>
            <person name="Saif S."/>
            <person name="Shea T."/>
            <person name="Sisk P."/>
            <person name="Sykes S."/>
            <person name="Wortman J."/>
            <person name="Nusbaum C."/>
            <person name="Birren B."/>
        </authorList>
    </citation>
    <scope>NUCLEOTIDE SEQUENCE [LARGE SCALE GENOMIC DNA]</scope>
    <source>
        <strain evidence="15">MINIMUS1</strain>
    </source>
</reference>
<keyword evidence="6" id="KW-0949">S-adenosyl-L-methionine</keyword>
<dbReference type="PANTHER" id="PTHR11265:SF0">
    <property type="entry name" value="12S RRNA N4-METHYLCYTIDINE METHYLTRANSFERASE"/>
    <property type="match status" value="1"/>
</dbReference>
<dbReference type="PANTHER" id="PTHR11265">
    <property type="entry name" value="S-ADENOSYL-METHYLTRANSFERASE MRAW"/>
    <property type="match status" value="1"/>
</dbReference>
<sequence>MATETVKFFEPQREQVFIDMTFGAGGHTRALLEAAPGSTIVALDRDPLAHRLACEMAEEFPGRVVPLLGRFSELPALLRTVEGFDRQRHYNGILFDFGCSSMQFDEASRGFSISRDGPLDMRMDKNRCPDQLSAADILARIQEPDLVRILKVYGEEKQAKKIARAIVNARFTVKRIETTAELASIVAHCLSQNETGGGPAYDFRQDKLRRPAHVATKTFQALRIFVNNELNEINYGMVLAKHLLRTGGKLVTIAFHSLEDTIVKRHLTGHVVDDVASKVPLQYISHTLAHATDTMQEMMKPNWKQINKHVMVPTDSEVAENPRSRSAKLRAAVRLG</sequence>
<evidence type="ECO:0000256" key="7">
    <source>
        <dbReference type="ARBA" id="ARBA00022946"/>
    </source>
</evidence>
<evidence type="ECO:0000256" key="4">
    <source>
        <dbReference type="ARBA" id="ARBA00022603"/>
    </source>
</evidence>
<evidence type="ECO:0000256" key="3">
    <source>
        <dbReference type="ARBA" id="ARBA00022553"/>
    </source>
</evidence>
<keyword evidence="5" id="KW-0808">Transferase</keyword>
<comment type="catalytic activity">
    <reaction evidence="9">
        <text>cytidine(839) in 12S rRNA + S-adenosyl-L-methionine = N(4)-methylcytidine(839) in 12S rRNA + S-adenosyl-L-homocysteine + H(+)</text>
        <dbReference type="Rhea" id="RHEA:62524"/>
        <dbReference type="Rhea" id="RHEA-COMP:16109"/>
        <dbReference type="Rhea" id="RHEA-COMP:16110"/>
        <dbReference type="ChEBI" id="CHEBI:15378"/>
        <dbReference type="ChEBI" id="CHEBI:57856"/>
        <dbReference type="ChEBI" id="CHEBI:59789"/>
        <dbReference type="ChEBI" id="CHEBI:74506"/>
        <dbReference type="ChEBI" id="CHEBI:82748"/>
    </reaction>
    <physiologicalReaction direction="left-to-right" evidence="9">
        <dbReference type="Rhea" id="RHEA:62525"/>
    </physiologicalReaction>
</comment>
<evidence type="ECO:0000256" key="10">
    <source>
        <dbReference type="ARBA" id="ARBA00056391"/>
    </source>
</evidence>
<dbReference type="HAMAP" id="MF_01007">
    <property type="entry name" value="16SrRNA_methyltr_H"/>
    <property type="match status" value="1"/>
</dbReference>
<dbReference type="InterPro" id="IPR002903">
    <property type="entry name" value="RsmH"/>
</dbReference>
<proteinExistence type="inferred from homology"/>
<keyword evidence="4" id="KW-0489">Methyltransferase</keyword>
<evidence type="ECO:0000256" key="12">
    <source>
        <dbReference type="ARBA" id="ARBA00080961"/>
    </source>
</evidence>
<dbReference type="GO" id="GO:0070475">
    <property type="term" value="P:rRNA base methylation"/>
    <property type="evidence" value="ECO:0007669"/>
    <property type="project" value="TreeGrafter"/>
</dbReference>
<evidence type="ECO:0000256" key="11">
    <source>
        <dbReference type="ARBA" id="ARBA00073136"/>
    </source>
</evidence>